<dbReference type="EMBL" id="JALJOS010000013">
    <property type="protein sequence ID" value="KAK9831554.1"/>
    <property type="molecule type" value="Genomic_DNA"/>
</dbReference>
<protein>
    <submittedName>
        <fullName evidence="2">Uncharacterized protein</fullName>
    </submittedName>
</protein>
<dbReference type="Proteomes" id="UP001438707">
    <property type="component" value="Unassembled WGS sequence"/>
</dbReference>
<reference evidence="2 3" key="1">
    <citation type="journal article" date="2024" name="Nat. Commun.">
        <title>Phylogenomics reveals the evolutionary origins of lichenization in chlorophyte algae.</title>
        <authorList>
            <person name="Puginier C."/>
            <person name="Libourel C."/>
            <person name="Otte J."/>
            <person name="Skaloud P."/>
            <person name="Haon M."/>
            <person name="Grisel S."/>
            <person name="Petersen M."/>
            <person name="Berrin J.G."/>
            <person name="Delaux P.M."/>
            <person name="Dal Grande F."/>
            <person name="Keller J."/>
        </authorList>
    </citation>
    <scope>NUCLEOTIDE SEQUENCE [LARGE SCALE GENOMIC DNA]</scope>
    <source>
        <strain evidence="2 3">SAG 2145</strain>
    </source>
</reference>
<comment type="caution">
    <text evidence="2">The sequence shown here is derived from an EMBL/GenBank/DDBJ whole genome shotgun (WGS) entry which is preliminary data.</text>
</comment>
<feature type="region of interest" description="Disordered" evidence="1">
    <location>
        <begin position="46"/>
        <end position="67"/>
    </location>
</feature>
<dbReference type="Gene3D" id="2.60.40.10">
    <property type="entry name" value="Immunoglobulins"/>
    <property type="match status" value="1"/>
</dbReference>
<dbReference type="AlphaFoldDB" id="A0AAW1RD71"/>
<sequence>MGAASDQVCPTPLPGDIAALMLSQPKQRTLILAAALAELEDRMQLSNGRRPNPELHSTHRPKPARELGGEKELARYQWFEKTWQETSTRLSQKLQRPEDHLAMSDERAASWRQRTEMINELEANVPLTDRLGTSESLWKMSLRDNWKLEVPLGNLFTSLYVEIDQHPPPLPDMPPPDRIYRESRSRQRAALLDPASGVPVSITKQESGLHRTWADSEYLAQKQQQLSGSLAEPILVEGHNVRKRAADPWHGVCAIDVEQRLARQQPAVWAEMQRPQPDRHFAMEEASAASLPSVPPPPTQSLVMKAKVGQTGHASIRVGNPGSVALYFKCMRSRDGQVRTGGGVSSFALSSRKGCILPGTHADLTFSFAPAKVGIFWEQWELSTMPQAAQAAWPLLLRAIALEDDKRIQARLALDKRLRQQERDFQVQGALSHILQEAKPSMRQRVLTVQQATDQNRFEAANPNMADHFYSPQSYSLLQHSYAAAQNLLASVMPAPAPAAKPGAAAGGKMRASVLAPEPPKAATLDSWDSSWQALQATADQLSQAEIPGSAKDAATQQLANAIQAADVPMHATQMANVIMRQALCQALDAFCTAAEAQMSALKAPSAKPSAKAAAASKKAREAAEEEAKKAAKVLDPKAAIRAAAQEAICNAVSEFETRVDQQLGKALKVLEAPRDQQGAGQLPQKDSGSSEEACWHRFAACRAAANLKTWQHQAYSSPAMKGQ</sequence>
<accession>A0AAW1RD71</accession>
<dbReference type="Pfam" id="PF14646">
    <property type="entry name" value="MYCBPAP"/>
    <property type="match status" value="2"/>
</dbReference>
<evidence type="ECO:0000313" key="2">
    <source>
        <dbReference type="EMBL" id="KAK9831554.1"/>
    </source>
</evidence>
<organism evidence="2 3">
    <name type="scientific">Apatococcus lobatus</name>
    <dbReference type="NCBI Taxonomy" id="904363"/>
    <lineage>
        <taxon>Eukaryota</taxon>
        <taxon>Viridiplantae</taxon>
        <taxon>Chlorophyta</taxon>
        <taxon>core chlorophytes</taxon>
        <taxon>Trebouxiophyceae</taxon>
        <taxon>Chlorellales</taxon>
        <taxon>Chlorellaceae</taxon>
        <taxon>Apatococcus</taxon>
    </lineage>
</organism>
<proteinExistence type="predicted"/>
<dbReference type="PANTHER" id="PTHR48421">
    <property type="entry name" value="MYCBP-ASSOCIATED PROTEIN"/>
    <property type="match status" value="1"/>
</dbReference>
<dbReference type="InterPro" id="IPR013783">
    <property type="entry name" value="Ig-like_fold"/>
</dbReference>
<evidence type="ECO:0000256" key="1">
    <source>
        <dbReference type="SAM" id="MobiDB-lite"/>
    </source>
</evidence>
<gene>
    <name evidence="2" type="ORF">WJX74_000012</name>
</gene>
<name>A0AAW1RD71_9CHLO</name>
<keyword evidence="3" id="KW-1185">Reference proteome</keyword>
<dbReference type="InterPro" id="IPR032707">
    <property type="entry name" value="MYCBPAP"/>
</dbReference>
<dbReference type="PANTHER" id="PTHR48421:SF1">
    <property type="entry name" value="MYCBP-ASSOCIATED PROTEIN"/>
    <property type="match status" value="1"/>
</dbReference>
<feature type="compositionally biased region" description="Basic and acidic residues" evidence="1">
    <location>
        <begin position="51"/>
        <end position="67"/>
    </location>
</feature>
<evidence type="ECO:0000313" key="3">
    <source>
        <dbReference type="Proteomes" id="UP001438707"/>
    </source>
</evidence>